<name>A0A285VV86_9MICO</name>
<proteinExistence type="predicted"/>
<keyword evidence="1" id="KW-0742">SOS response</keyword>
<dbReference type="PANTHER" id="PTHR32182:SF25">
    <property type="entry name" value="SLR1056 PROTEIN"/>
    <property type="match status" value="1"/>
</dbReference>
<evidence type="ECO:0000313" key="4">
    <source>
        <dbReference type="Proteomes" id="UP000219688"/>
    </source>
</evidence>
<dbReference type="Pfam" id="PF13304">
    <property type="entry name" value="AAA_21"/>
    <property type="match status" value="1"/>
</dbReference>
<dbReference type="Gene3D" id="3.40.50.300">
    <property type="entry name" value="P-loop containing nucleotide triphosphate hydrolases"/>
    <property type="match status" value="2"/>
</dbReference>
<evidence type="ECO:0000256" key="1">
    <source>
        <dbReference type="ARBA" id="ARBA00023236"/>
    </source>
</evidence>
<dbReference type="GO" id="GO:0005524">
    <property type="term" value="F:ATP binding"/>
    <property type="evidence" value="ECO:0007669"/>
    <property type="project" value="InterPro"/>
</dbReference>
<dbReference type="InterPro" id="IPR014555">
    <property type="entry name" value="RecF-like"/>
</dbReference>
<dbReference type="FunFam" id="3.40.50.300:FF:002708">
    <property type="entry name" value="FeS assembly ATPase SufC"/>
    <property type="match status" value="1"/>
</dbReference>
<dbReference type="GO" id="GO:0006302">
    <property type="term" value="P:double-strand break repair"/>
    <property type="evidence" value="ECO:0007669"/>
    <property type="project" value="TreeGrafter"/>
</dbReference>
<sequence length="402" mass="43044">MYSTLAISGYRSLRDVRLPLGRLTVVTGANGTGKSSVYRALRLLADCGAGRVVGSLAREGGLESALWAGPATLGGARRGYAVEGTVRTGPVSLLLGVGGDELSYLVDLGIPVQHGSAFDRDPEVKREAVWSGPVMRPSTLVARRRHHSVELRDDDGAWQKAPLSVPTWASMLAEVVDPLAAPELWAVRDALRSWRFYDGFRVDAASPARRPQVGTRVWALSDDGSDLAAALQTIREDSRSTLDEAVADAFDGARLEVAVSDGLFDVRLHQPGMLRPLRAAELSDGTLRYLLWLAVLLTPVPPRLMALNEPETSLHPSLVAPLARLVAGAARRTQVVVVTHSQPLVDALAEALGTTVGEARDSAEDGGVRPELRLVELTKDLGETVVAGQGMLTAPAWEWGKR</sequence>
<reference evidence="4" key="1">
    <citation type="submission" date="2017-08" db="EMBL/GenBank/DDBJ databases">
        <authorList>
            <person name="Varghese N."/>
            <person name="Submissions S."/>
        </authorList>
    </citation>
    <scope>NUCLEOTIDE SEQUENCE [LARGE SCALE GENOMIC DNA]</scope>
    <source>
        <strain evidence="4">USBA17B2</strain>
    </source>
</reference>
<dbReference type="Proteomes" id="UP000219688">
    <property type="component" value="Unassembled WGS sequence"/>
</dbReference>
<gene>
    <name evidence="3" type="ORF">SAMN05421879_1186</name>
</gene>
<feature type="domain" description="ATPase AAA-type core" evidence="2">
    <location>
        <begin position="23"/>
        <end position="345"/>
    </location>
</feature>
<dbReference type="SUPFAM" id="SSF52540">
    <property type="entry name" value="P-loop containing nucleoside triphosphate hydrolases"/>
    <property type="match status" value="1"/>
</dbReference>
<keyword evidence="4" id="KW-1185">Reference proteome</keyword>
<dbReference type="EMBL" id="OBQK01000018">
    <property type="protein sequence ID" value="SOC57873.1"/>
    <property type="molecule type" value="Genomic_DNA"/>
</dbReference>
<dbReference type="GO" id="GO:0016887">
    <property type="term" value="F:ATP hydrolysis activity"/>
    <property type="evidence" value="ECO:0007669"/>
    <property type="project" value="InterPro"/>
</dbReference>
<dbReference type="AlphaFoldDB" id="A0A285VV86"/>
<dbReference type="InterPro" id="IPR003959">
    <property type="entry name" value="ATPase_AAA_core"/>
</dbReference>
<evidence type="ECO:0000313" key="3">
    <source>
        <dbReference type="EMBL" id="SOC57873.1"/>
    </source>
</evidence>
<dbReference type="GO" id="GO:0009432">
    <property type="term" value="P:SOS response"/>
    <property type="evidence" value="ECO:0007669"/>
    <property type="project" value="UniProtKB-KW"/>
</dbReference>
<dbReference type="PIRSF" id="PIRSF029347">
    <property type="entry name" value="RecF"/>
    <property type="match status" value="1"/>
</dbReference>
<dbReference type="RefSeq" id="WP_097189222.1">
    <property type="nucleotide sequence ID" value="NZ_OBQK01000018.1"/>
</dbReference>
<accession>A0A285VV86</accession>
<evidence type="ECO:0000259" key="2">
    <source>
        <dbReference type="Pfam" id="PF13304"/>
    </source>
</evidence>
<keyword evidence="1" id="KW-0227">DNA damage</keyword>
<dbReference type="InterPro" id="IPR027417">
    <property type="entry name" value="P-loop_NTPase"/>
</dbReference>
<dbReference type="GO" id="GO:0000731">
    <property type="term" value="P:DNA synthesis involved in DNA repair"/>
    <property type="evidence" value="ECO:0007669"/>
    <property type="project" value="TreeGrafter"/>
</dbReference>
<organism evidence="3 4">
    <name type="scientific">Ornithinimicrobium cerasi</name>
    <dbReference type="NCBI Taxonomy" id="2248773"/>
    <lineage>
        <taxon>Bacteria</taxon>
        <taxon>Bacillati</taxon>
        <taxon>Actinomycetota</taxon>
        <taxon>Actinomycetes</taxon>
        <taxon>Micrococcales</taxon>
        <taxon>Ornithinimicrobiaceae</taxon>
        <taxon>Ornithinimicrobium</taxon>
    </lineage>
</organism>
<dbReference type="PANTHER" id="PTHR32182">
    <property type="entry name" value="DNA REPLICATION AND REPAIR PROTEIN RECF"/>
    <property type="match status" value="1"/>
</dbReference>
<protein>
    <submittedName>
        <fullName evidence="3">Predicted ATPase</fullName>
    </submittedName>
</protein>